<dbReference type="EMBL" id="JANVFU010000001">
    <property type="protein sequence ID" value="KAJ3750386.1"/>
    <property type="molecule type" value="Genomic_DNA"/>
</dbReference>
<evidence type="ECO:0000259" key="5">
    <source>
        <dbReference type="PROSITE" id="PS50002"/>
    </source>
</evidence>
<dbReference type="Pfam" id="PF14604">
    <property type="entry name" value="SH3_9"/>
    <property type="match status" value="1"/>
</dbReference>
<evidence type="ECO:0000256" key="1">
    <source>
        <dbReference type="ARBA" id="ARBA00022443"/>
    </source>
</evidence>
<feature type="domain" description="SH3" evidence="5">
    <location>
        <begin position="260"/>
        <end position="330"/>
    </location>
</feature>
<evidence type="ECO:0000313" key="6">
    <source>
        <dbReference type="EMBL" id="KAJ3750386.1"/>
    </source>
</evidence>
<dbReference type="Gene3D" id="2.30.30.40">
    <property type="entry name" value="SH3 Domains"/>
    <property type="match status" value="1"/>
</dbReference>
<keyword evidence="4" id="KW-1133">Transmembrane helix</keyword>
<dbReference type="InterPro" id="IPR001452">
    <property type="entry name" value="SH3_domain"/>
</dbReference>
<evidence type="ECO:0000313" key="7">
    <source>
        <dbReference type="Proteomes" id="UP001142393"/>
    </source>
</evidence>
<reference evidence="6 7" key="1">
    <citation type="journal article" date="2023" name="Proc. Natl. Acad. Sci. U.S.A.">
        <title>A global phylogenomic analysis of the shiitake genus Lentinula.</title>
        <authorList>
            <person name="Sierra-Patev S."/>
            <person name="Min B."/>
            <person name="Naranjo-Ortiz M."/>
            <person name="Looney B."/>
            <person name="Konkel Z."/>
            <person name="Slot J.C."/>
            <person name="Sakamoto Y."/>
            <person name="Steenwyk J.L."/>
            <person name="Rokas A."/>
            <person name="Carro J."/>
            <person name="Camarero S."/>
            <person name="Ferreira P."/>
            <person name="Molpeceres G."/>
            <person name="Ruiz-Duenas F.J."/>
            <person name="Serrano A."/>
            <person name="Henrissat B."/>
            <person name="Drula E."/>
            <person name="Hughes K.W."/>
            <person name="Mata J.L."/>
            <person name="Ishikawa N.K."/>
            <person name="Vargas-Isla R."/>
            <person name="Ushijima S."/>
            <person name="Smith C.A."/>
            <person name="Donoghue J."/>
            <person name="Ahrendt S."/>
            <person name="Andreopoulos W."/>
            <person name="He G."/>
            <person name="LaButti K."/>
            <person name="Lipzen A."/>
            <person name="Ng V."/>
            <person name="Riley R."/>
            <person name="Sandor L."/>
            <person name="Barry K."/>
            <person name="Martinez A.T."/>
            <person name="Xiao Y."/>
            <person name="Gibbons J.G."/>
            <person name="Terashima K."/>
            <person name="Grigoriev I.V."/>
            <person name="Hibbett D."/>
        </authorList>
    </citation>
    <scope>NUCLEOTIDE SEQUENCE [LARGE SCALE GENOMIC DNA]</scope>
    <source>
        <strain evidence="6 7">TFB7810</strain>
    </source>
</reference>
<dbReference type="SUPFAM" id="SSF50044">
    <property type="entry name" value="SH3-domain"/>
    <property type="match status" value="1"/>
</dbReference>
<keyword evidence="4" id="KW-0472">Membrane</keyword>
<feature type="region of interest" description="Disordered" evidence="3">
    <location>
        <begin position="335"/>
        <end position="354"/>
    </location>
</feature>
<keyword evidence="1 2" id="KW-0728">SH3 domain</keyword>
<feature type="transmembrane region" description="Helical" evidence="4">
    <location>
        <begin position="155"/>
        <end position="174"/>
    </location>
</feature>
<proteinExistence type="predicted"/>
<evidence type="ECO:0000256" key="4">
    <source>
        <dbReference type="SAM" id="Phobius"/>
    </source>
</evidence>
<feature type="region of interest" description="Disordered" evidence="3">
    <location>
        <begin position="56"/>
        <end position="75"/>
    </location>
</feature>
<organism evidence="6 7">
    <name type="scientific">Lentinula detonsa</name>
    <dbReference type="NCBI Taxonomy" id="2804962"/>
    <lineage>
        <taxon>Eukaryota</taxon>
        <taxon>Fungi</taxon>
        <taxon>Dikarya</taxon>
        <taxon>Basidiomycota</taxon>
        <taxon>Agaricomycotina</taxon>
        <taxon>Agaricomycetes</taxon>
        <taxon>Agaricomycetidae</taxon>
        <taxon>Agaricales</taxon>
        <taxon>Marasmiineae</taxon>
        <taxon>Omphalotaceae</taxon>
        <taxon>Lentinula</taxon>
    </lineage>
</organism>
<keyword evidence="4" id="KW-0812">Transmembrane</keyword>
<comment type="caution">
    <text evidence="6">The sequence shown here is derived from an EMBL/GenBank/DDBJ whole genome shotgun (WGS) entry which is preliminary data.</text>
</comment>
<gene>
    <name evidence="6" type="ORF">DFH05DRAFT_1409835</name>
</gene>
<name>A0A9W8PAY9_9AGAR</name>
<dbReference type="InterPro" id="IPR036028">
    <property type="entry name" value="SH3-like_dom_sf"/>
</dbReference>
<dbReference type="AlphaFoldDB" id="A0A9W8PAY9"/>
<evidence type="ECO:0000256" key="2">
    <source>
        <dbReference type="PROSITE-ProRule" id="PRU00192"/>
    </source>
</evidence>
<dbReference type="SMART" id="SM00326">
    <property type="entry name" value="SH3"/>
    <property type="match status" value="1"/>
</dbReference>
<sequence>MLDEQRPRHLPAARDFIRKRRPLLTPRVTAAATVDGEVESLTGPVTLTEVSTISVTSASTSSRVSTTAKASTTVTTTIPSASTLSASSAQSSPSSLSSSTTSSHTSLSTSAVIASTTPSPSASAVVNPSATMTGSAQNAIGAEETGSPKLSGGTIAAIAIGVLVLVSAAVVLIGRRCLAMRRQKKRATARWLNGFSAPNTEAFTGPEKFSTQPPMSVIEPSYGTGYAYTPTISAASNVGTSGEVAGLPTPATPAASFNNVPTTPGAALSSFVNRTAVRRTFVPNLPDELTVLNGEMLDILQEYDDGWVLCSNSKGETGMVPLECLTSKSETGSDFWGERSMGGSRRVSSISGRV</sequence>
<dbReference type="PROSITE" id="PS50002">
    <property type="entry name" value="SH3"/>
    <property type="match status" value="1"/>
</dbReference>
<accession>A0A9W8PAY9</accession>
<feature type="compositionally biased region" description="Low complexity" evidence="3">
    <location>
        <begin position="338"/>
        <end position="354"/>
    </location>
</feature>
<evidence type="ECO:0000256" key="3">
    <source>
        <dbReference type="SAM" id="MobiDB-lite"/>
    </source>
</evidence>
<dbReference type="Proteomes" id="UP001142393">
    <property type="component" value="Unassembled WGS sequence"/>
</dbReference>
<keyword evidence="7" id="KW-1185">Reference proteome</keyword>
<protein>
    <recommendedName>
        <fullName evidence="5">SH3 domain-containing protein</fullName>
    </recommendedName>
</protein>
<feature type="region of interest" description="Disordered" evidence="3">
    <location>
        <begin position="81"/>
        <end position="103"/>
    </location>
</feature>